<name>A0AAD1XUQ2_EUPCR</name>
<evidence type="ECO:0000313" key="3">
    <source>
        <dbReference type="Proteomes" id="UP001295684"/>
    </source>
</evidence>
<proteinExistence type="predicted"/>
<evidence type="ECO:0000256" key="1">
    <source>
        <dbReference type="SAM" id="SignalP"/>
    </source>
</evidence>
<comment type="caution">
    <text evidence="2">The sequence shown here is derived from an EMBL/GenBank/DDBJ whole genome shotgun (WGS) entry which is preliminary data.</text>
</comment>
<evidence type="ECO:0000313" key="2">
    <source>
        <dbReference type="EMBL" id="CAI2379425.1"/>
    </source>
</evidence>
<evidence type="ECO:0008006" key="4">
    <source>
        <dbReference type="Google" id="ProtNLM"/>
    </source>
</evidence>
<gene>
    <name evidence="2" type="ORF">ECRASSUSDP1_LOCUS20835</name>
</gene>
<dbReference type="EMBL" id="CAMPGE010021266">
    <property type="protein sequence ID" value="CAI2379425.1"/>
    <property type="molecule type" value="Genomic_DNA"/>
</dbReference>
<sequence>MLLSSTLTIYCASLVSGSGYDVSLKITASQTDSTLTDATLSLETPSAIMTDSFYSSFICFDVGVANYSLSNDTTNIPAFGIEYHCASKCTSIEHADDAHFYVYAGSGSYKGGTFSLGTDGMVKKTSIISNATKDETVRYQPILIRTFYNLSVTTLADLKLPNQSQTAYFRCFARFDHADTASLDLPIVDIGALLTTKGNATIHGSSAGSFSLLLFTIATLTAFLCS</sequence>
<keyword evidence="3" id="KW-1185">Reference proteome</keyword>
<feature type="chain" id="PRO_5042153908" description="DOMON domain-containing protein" evidence="1">
    <location>
        <begin position="18"/>
        <end position="226"/>
    </location>
</feature>
<feature type="signal peptide" evidence="1">
    <location>
        <begin position="1"/>
        <end position="17"/>
    </location>
</feature>
<keyword evidence="1" id="KW-0732">Signal</keyword>
<reference evidence="2" key="1">
    <citation type="submission" date="2023-07" db="EMBL/GenBank/DDBJ databases">
        <authorList>
            <consortium name="AG Swart"/>
            <person name="Singh M."/>
            <person name="Singh A."/>
            <person name="Seah K."/>
            <person name="Emmerich C."/>
        </authorList>
    </citation>
    <scope>NUCLEOTIDE SEQUENCE</scope>
    <source>
        <strain evidence="2">DP1</strain>
    </source>
</reference>
<dbReference type="AlphaFoldDB" id="A0AAD1XUQ2"/>
<organism evidence="2 3">
    <name type="scientific">Euplotes crassus</name>
    <dbReference type="NCBI Taxonomy" id="5936"/>
    <lineage>
        <taxon>Eukaryota</taxon>
        <taxon>Sar</taxon>
        <taxon>Alveolata</taxon>
        <taxon>Ciliophora</taxon>
        <taxon>Intramacronucleata</taxon>
        <taxon>Spirotrichea</taxon>
        <taxon>Hypotrichia</taxon>
        <taxon>Euplotida</taxon>
        <taxon>Euplotidae</taxon>
        <taxon>Moneuplotes</taxon>
    </lineage>
</organism>
<dbReference type="Proteomes" id="UP001295684">
    <property type="component" value="Unassembled WGS sequence"/>
</dbReference>
<protein>
    <recommendedName>
        <fullName evidence="4">DOMON domain-containing protein</fullName>
    </recommendedName>
</protein>
<accession>A0AAD1XUQ2</accession>